<protein>
    <submittedName>
        <fullName evidence="2">Uncharacterized protein</fullName>
    </submittedName>
</protein>
<evidence type="ECO:0000256" key="1">
    <source>
        <dbReference type="SAM" id="MobiDB-lite"/>
    </source>
</evidence>
<accession>A0A0L7QLL1</accession>
<dbReference type="EMBL" id="KQ414914">
    <property type="protein sequence ID" value="KOC59518.1"/>
    <property type="molecule type" value="Genomic_DNA"/>
</dbReference>
<reference evidence="2 3" key="1">
    <citation type="submission" date="2015-07" db="EMBL/GenBank/DDBJ databases">
        <title>The genome of Habropoda laboriosa.</title>
        <authorList>
            <person name="Pan H."/>
            <person name="Kapheim K."/>
        </authorList>
    </citation>
    <scope>NUCLEOTIDE SEQUENCE [LARGE SCALE GENOMIC DNA]</scope>
    <source>
        <strain evidence="2">0110345459</strain>
    </source>
</reference>
<keyword evidence="3" id="KW-1185">Reference proteome</keyword>
<evidence type="ECO:0000313" key="2">
    <source>
        <dbReference type="EMBL" id="KOC59518.1"/>
    </source>
</evidence>
<gene>
    <name evidence="2" type="ORF">WH47_09040</name>
</gene>
<name>A0A0L7QLL1_9HYME</name>
<dbReference type="AlphaFoldDB" id="A0A0L7QLL1"/>
<organism evidence="2 3">
    <name type="scientific">Habropoda laboriosa</name>
    <dbReference type="NCBI Taxonomy" id="597456"/>
    <lineage>
        <taxon>Eukaryota</taxon>
        <taxon>Metazoa</taxon>
        <taxon>Ecdysozoa</taxon>
        <taxon>Arthropoda</taxon>
        <taxon>Hexapoda</taxon>
        <taxon>Insecta</taxon>
        <taxon>Pterygota</taxon>
        <taxon>Neoptera</taxon>
        <taxon>Endopterygota</taxon>
        <taxon>Hymenoptera</taxon>
        <taxon>Apocrita</taxon>
        <taxon>Aculeata</taxon>
        <taxon>Apoidea</taxon>
        <taxon>Anthophila</taxon>
        <taxon>Apidae</taxon>
        <taxon>Habropoda</taxon>
    </lineage>
</organism>
<feature type="region of interest" description="Disordered" evidence="1">
    <location>
        <begin position="38"/>
        <end position="70"/>
    </location>
</feature>
<proteinExistence type="predicted"/>
<evidence type="ECO:0000313" key="3">
    <source>
        <dbReference type="Proteomes" id="UP000053825"/>
    </source>
</evidence>
<feature type="compositionally biased region" description="Basic and acidic residues" evidence="1">
    <location>
        <begin position="38"/>
        <end position="52"/>
    </location>
</feature>
<dbReference type="Proteomes" id="UP000053825">
    <property type="component" value="Unassembled WGS sequence"/>
</dbReference>
<sequence>MEEARLLTTRFTPGVPLEVEGSKRKDWSVEQVRAVRDQRARRTSLRDKERHTTQGGRSLRGDSLTQGKEEVAHRHAVCHLRATASSNDRSAAFLLRG</sequence>